<gene>
    <name evidence="1" type="ORF">HLI_21630</name>
</gene>
<reference evidence="1 2" key="1">
    <citation type="submission" date="2018-01" db="EMBL/GenBank/DDBJ databases">
        <title>The whole genome sequencing and assembly of Halobacillus litoralis ERB031 strain.</title>
        <authorList>
            <person name="Lee S.-J."/>
            <person name="Park M.-K."/>
            <person name="Kim J.-Y."/>
            <person name="Lee Y.-J."/>
            <person name="Yi H."/>
            <person name="Bahn Y.-S."/>
            <person name="Kim J.F."/>
            <person name="Lee D.-W."/>
        </authorList>
    </citation>
    <scope>NUCLEOTIDE SEQUENCE [LARGE SCALE GENOMIC DNA]</scope>
    <source>
        <strain evidence="1 2">ERB 031</strain>
        <plasmid evidence="2">pldw-31</plasmid>
    </source>
</reference>
<keyword evidence="1" id="KW-0614">Plasmid</keyword>
<dbReference type="KEGG" id="hli:HLI_21630"/>
<evidence type="ECO:0000313" key="1">
    <source>
        <dbReference type="EMBL" id="QAS54855.1"/>
    </source>
</evidence>
<dbReference type="EMBL" id="CP026119">
    <property type="protein sequence ID" value="QAS54855.1"/>
    <property type="molecule type" value="Genomic_DNA"/>
</dbReference>
<sequence length="72" mass="8361">MQQTSIFDYTGLSQDPVDIMINQLKVNQSIKLSDYSIILNEFGLYELSSSDHHIPFQTPKECYDYIQIMTNP</sequence>
<protein>
    <submittedName>
        <fullName evidence="1">Uncharacterized protein</fullName>
    </submittedName>
</protein>
<name>A0A410MJM0_9BACI</name>
<dbReference type="RefSeq" id="WP_128527083.1">
    <property type="nucleotide sequence ID" value="NZ_CP026119.1"/>
</dbReference>
<accession>A0A410MJM0</accession>
<evidence type="ECO:0000313" key="2">
    <source>
        <dbReference type="Proteomes" id="UP000287756"/>
    </source>
</evidence>
<geneLocation type="plasmid" evidence="2">
    <name>pldw-31</name>
</geneLocation>
<organism evidence="1 2">
    <name type="scientific">Halobacillus litoralis</name>
    <dbReference type="NCBI Taxonomy" id="45668"/>
    <lineage>
        <taxon>Bacteria</taxon>
        <taxon>Bacillati</taxon>
        <taxon>Bacillota</taxon>
        <taxon>Bacilli</taxon>
        <taxon>Bacillales</taxon>
        <taxon>Bacillaceae</taxon>
        <taxon>Halobacillus</taxon>
    </lineage>
</organism>
<proteinExistence type="predicted"/>
<dbReference type="Proteomes" id="UP000287756">
    <property type="component" value="Plasmid pLDW-31"/>
</dbReference>
<dbReference type="AlphaFoldDB" id="A0A410MJM0"/>
<dbReference type="OrthoDB" id="2968682at2"/>